<protein>
    <submittedName>
        <fullName evidence="1">Uncharacterized protein</fullName>
    </submittedName>
</protein>
<proteinExistence type="predicted"/>
<dbReference type="EMBL" id="GBXM01026049">
    <property type="protein sequence ID" value="JAH82528.1"/>
    <property type="molecule type" value="Transcribed_RNA"/>
</dbReference>
<reference evidence="1" key="2">
    <citation type="journal article" date="2015" name="Fish Shellfish Immunol.">
        <title>Early steps in the European eel (Anguilla anguilla)-Vibrio vulnificus interaction in the gills: Role of the RtxA13 toxin.</title>
        <authorList>
            <person name="Callol A."/>
            <person name="Pajuelo D."/>
            <person name="Ebbesson L."/>
            <person name="Teles M."/>
            <person name="MacKenzie S."/>
            <person name="Amaro C."/>
        </authorList>
    </citation>
    <scope>NUCLEOTIDE SEQUENCE</scope>
</reference>
<evidence type="ECO:0000313" key="1">
    <source>
        <dbReference type="EMBL" id="JAH82528.1"/>
    </source>
</evidence>
<name>A0A0E9VZ56_ANGAN</name>
<dbReference type="AlphaFoldDB" id="A0A0E9VZ56"/>
<accession>A0A0E9VZ56</accession>
<reference evidence="1" key="1">
    <citation type="submission" date="2014-11" db="EMBL/GenBank/DDBJ databases">
        <authorList>
            <person name="Amaro Gonzalez C."/>
        </authorList>
    </citation>
    <scope>NUCLEOTIDE SEQUENCE</scope>
</reference>
<sequence>MLNTRNGTGITHYARK</sequence>
<organism evidence="1">
    <name type="scientific">Anguilla anguilla</name>
    <name type="common">European freshwater eel</name>
    <name type="synonym">Muraena anguilla</name>
    <dbReference type="NCBI Taxonomy" id="7936"/>
    <lineage>
        <taxon>Eukaryota</taxon>
        <taxon>Metazoa</taxon>
        <taxon>Chordata</taxon>
        <taxon>Craniata</taxon>
        <taxon>Vertebrata</taxon>
        <taxon>Euteleostomi</taxon>
        <taxon>Actinopterygii</taxon>
        <taxon>Neopterygii</taxon>
        <taxon>Teleostei</taxon>
        <taxon>Anguilliformes</taxon>
        <taxon>Anguillidae</taxon>
        <taxon>Anguilla</taxon>
    </lineage>
</organism>